<organism evidence="1 2">
    <name type="scientific">Rhodotorula taiwanensis</name>
    <dbReference type="NCBI Taxonomy" id="741276"/>
    <lineage>
        <taxon>Eukaryota</taxon>
        <taxon>Fungi</taxon>
        <taxon>Dikarya</taxon>
        <taxon>Basidiomycota</taxon>
        <taxon>Pucciniomycotina</taxon>
        <taxon>Microbotryomycetes</taxon>
        <taxon>Sporidiobolales</taxon>
        <taxon>Sporidiobolaceae</taxon>
        <taxon>Rhodotorula</taxon>
    </lineage>
</organism>
<comment type="caution">
    <text evidence="1">The sequence shown here is derived from an EMBL/GenBank/DDBJ whole genome shotgun (WGS) entry which is preliminary data.</text>
</comment>
<accession>A0A2S5B4A1</accession>
<evidence type="ECO:0000313" key="1">
    <source>
        <dbReference type="EMBL" id="POY71541.1"/>
    </source>
</evidence>
<reference evidence="1 2" key="1">
    <citation type="journal article" date="2018" name="Front. Microbiol.">
        <title>Prospects for Fungal Bioremediation of Acidic Radioactive Waste Sites: Characterization and Genome Sequence of Rhodotorula taiwanensis MD1149.</title>
        <authorList>
            <person name="Tkavc R."/>
            <person name="Matrosova V.Y."/>
            <person name="Grichenko O.E."/>
            <person name="Gostincar C."/>
            <person name="Volpe R.P."/>
            <person name="Klimenkova P."/>
            <person name="Gaidamakova E.K."/>
            <person name="Zhou C.E."/>
            <person name="Stewart B.J."/>
            <person name="Lyman M.G."/>
            <person name="Malfatti S.A."/>
            <person name="Rubinfeld B."/>
            <person name="Courtot M."/>
            <person name="Singh J."/>
            <person name="Dalgard C.L."/>
            <person name="Hamilton T."/>
            <person name="Frey K.G."/>
            <person name="Gunde-Cimerman N."/>
            <person name="Dugan L."/>
            <person name="Daly M.J."/>
        </authorList>
    </citation>
    <scope>NUCLEOTIDE SEQUENCE [LARGE SCALE GENOMIC DNA]</scope>
    <source>
        <strain evidence="1 2">MD1149</strain>
    </source>
</reference>
<keyword evidence="2" id="KW-1185">Reference proteome</keyword>
<evidence type="ECO:0000313" key="2">
    <source>
        <dbReference type="Proteomes" id="UP000237144"/>
    </source>
</evidence>
<name>A0A2S5B4A1_9BASI</name>
<sequence length="376" mass="42081">MPRAATFEPDEGKYHLVSDLAQLAQLAAGDNIAWARRAQEPHLRDPNIQRVAEWLGAARAVLRDVRHQDTIRHQMHVWLVKKIRTLVFAQQSQHIAAIDISDQILEIRIDVLLSHLRAQSQTPATLLVHEAVAYKAVGSLSYWQERHKSIAHIMRGESGGALLRDRVYWSAEDSARSLVNHANMATRPGSAIRAWAFRLLGAASLLRGYLTITEQQTFEQLLSKLKPAIEGWQVMSIVSGPQEAAEILTRGWSLDFIIARIVGVRPGFDLAAHDRAAERPPSRSRCDPAWLDPEWYRELCMPPNIPTEDDRAPFLPPPGAIRPEEMVPSTATMTAHPAVYERRALARISPRAMRRYGVSGAAWRGRWGGLTGVPAM</sequence>
<protein>
    <submittedName>
        <fullName evidence="1">Uncharacterized protein</fullName>
    </submittedName>
</protein>
<dbReference type="Proteomes" id="UP000237144">
    <property type="component" value="Unassembled WGS sequence"/>
</dbReference>
<dbReference type="EMBL" id="PJQD01000083">
    <property type="protein sequence ID" value="POY71541.1"/>
    <property type="molecule type" value="Genomic_DNA"/>
</dbReference>
<gene>
    <name evidence="1" type="ORF">BMF94_5462</name>
</gene>
<proteinExistence type="predicted"/>
<dbReference type="AlphaFoldDB" id="A0A2S5B4A1"/>